<reference evidence="2" key="2">
    <citation type="submission" date="2015-02" db="UniProtKB">
        <authorList>
            <consortium name="EnsemblMetazoa"/>
        </authorList>
    </citation>
    <scope>IDENTIFICATION</scope>
</reference>
<keyword evidence="3" id="KW-1185">Reference proteome</keyword>
<dbReference type="HOGENOM" id="CLU_141841_0_0_1"/>
<feature type="signal peptide" evidence="1">
    <location>
        <begin position="1"/>
        <end position="25"/>
    </location>
</feature>
<reference evidence="3" key="1">
    <citation type="submission" date="2011-05" db="EMBL/GenBank/DDBJ databases">
        <authorList>
            <person name="Richards S.R."/>
            <person name="Qu J."/>
            <person name="Jiang H."/>
            <person name="Jhangiani S.N."/>
            <person name="Agravi P."/>
            <person name="Goodspeed R."/>
            <person name="Gross S."/>
            <person name="Mandapat C."/>
            <person name="Jackson L."/>
            <person name="Mathew T."/>
            <person name="Pu L."/>
            <person name="Thornton R."/>
            <person name="Saada N."/>
            <person name="Wilczek-Boney K.B."/>
            <person name="Lee S."/>
            <person name="Kovar C."/>
            <person name="Wu Y."/>
            <person name="Scherer S.E."/>
            <person name="Worley K.C."/>
            <person name="Muzny D.M."/>
            <person name="Gibbs R."/>
        </authorList>
    </citation>
    <scope>NUCLEOTIDE SEQUENCE</scope>
    <source>
        <strain evidence="3">Brora</strain>
    </source>
</reference>
<sequence>MKFVIISSTFLLFLLSELFCSSVSADCFNVDKWEKDSKRLGADITENFLNLLCTLLNFGNQEYTNKCKQILLGQSLPIWYPLYRSDISKYALNDDAKKTIKRLADDCRNAKDNKNFFPCLLDEFRNHCPEITDFYKAAIEKLGYKYNV</sequence>
<name>T1II57_STRMM</name>
<dbReference type="EnsemblMetazoa" id="SMAR000548-RA">
    <property type="protein sequence ID" value="SMAR000548-PA"/>
    <property type="gene ID" value="SMAR000548"/>
</dbReference>
<evidence type="ECO:0008006" key="4">
    <source>
        <dbReference type="Google" id="ProtNLM"/>
    </source>
</evidence>
<evidence type="ECO:0000313" key="3">
    <source>
        <dbReference type="Proteomes" id="UP000014500"/>
    </source>
</evidence>
<evidence type="ECO:0000313" key="2">
    <source>
        <dbReference type="EnsemblMetazoa" id="SMAR000548-PA"/>
    </source>
</evidence>
<dbReference type="PhylomeDB" id="T1II57"/>
<accession>T1II57</accession>
<evidence type="ECO:0000256" key="1">
    <source>
        <dbReference type="SAM" id="SignalP"/>
    </source>
</evidence>
<keyword evidence="1" id="KW-0732">Signal</keyword>
<organism evidence="2 3">
    <name type="scientific">Strigamia maritima</name>
    <name type="common">European centipede</name>
    <name type="synonym">Geophilus maritimus</name>
    <dbReference type="NCBI Taxonomy" id="126957"/>
    <lineage>
        <taxon>Eukaryota</taxon>
        <taxon>Metazoa</taxon>
        <taxon>Ecdysozoa</taxon>
        <taxon>Arthropoda</taxon>
        <taxon>Myriapoda</taxon>
        <taxon>Chilopoda</taxon>
        <taxon>Pleurostigmophora</taxon>
        <taxon>Geophilomorpha</taxon>
        <taxon>Linotaeniidae</taxon>
        <taxon>Strigamia</taxon>
    </lineage>
</organism>
<dbReference type="Proteomes" id="UP000014500">
    <property type="component" value="Unassembled WGS sequence"/>
</dbReference>
<feature type="chain" id="PRO_5004589806" description="Saposin B-type domain-containing protein" evidence="1">
    <location>
        <begin position="26"/>
        <end position="148"/>
    </location>
</feature>
<dbReference type="EMBL" id="JH430134">
    <property type="status" value="NOT_ANNOTATED_CDS"/>
    <property type="molecule type" value="Genomic_DNA"/>
</dbReference>
<protein>
    <recommendedName>
        <fullName evidence="4">Saposin B-type domain-containing protein</fullName>
    </recommendedName>
</protein>
<dbReference type="AlphaFoldDB" id="T1II57"/>
<proteinExistence type="predicted"/>